<dbReference type="InterPro" id="IPR036388">
    <property type="entry name" value="WH-like_DNA-bd_sf"/>
</dbReference>
<dbReference type="Pfam" id="PF07261">
    <property type="entry name" value="DnaB_2"/>
    <property type="match status" value="1"/>
</dbReference>
<reference evidence="3 4" key="1">
    <citation type="submission" date="2024-06" db="EMBL/GenBank/DDBJ databases">
        <title>Genomic Encyclopedia of Type Strains, Phase IV (KMG-IV): sequencing the most valuable type-strain genomes for metagenomic binning, comparative biology and taxonomic classification.</title>
        <authorList>
            <person name="Goeker M."/>
        </authorList>
    </citation>
    <scope>NUCLEOTIDE SEQUENCE [LARGE SCALE GENOMIC DNA]</scope>
    <source>
        <strain evidence="3 4">DSM 28302</strain>
    </source>
</reference>
<proteinExistence type="inferred from homology"/>
<sequence length="231" mass="26415">MKFLQAYQSGNLVLPAALLFHFKEIFPQADDFLVWQFFYLQNTTQHHDILPSKIAEALGKQVSDVNASISRLTAQGLLNTKTIELDGEIEIIFDASPALERLDQFFLDSSSGGSQKLLSSKSQSLEEFKALADDFASEFGRMLSSFELEDLRKTVIDEEMSADLVREALREAVFNGKLNFKYINAILRNWRQEGILTLRQVEERRLERDKANPRNVQVSDDFLNAMDLWSN</sequence>
<dbReference type="Proteomes" id="UP001549037">
    <property type="component" value="Unassembled WGS sequence"/>
</dbReference>
<dbReference type="RefSeq" id="WP_354367000.1">
    <property type="nucleotide sequence ID" value="NZ_JBEPLN010000001.1"/>
</dbReference>
<dbReference type="InterPro" id="IPR034829">
    <property type="entry name" value="DnaD-like_sf"/>
</dbReference>
<feature type="domain" description="DnaB/C C-terminal" evidence="2">
    <location>
        <begin position="133"/>
        <end position="204"/>
    </location>
</feature>
<protein>
    <submittedName>
        <fullName evidence="3">DNA replication protein</fullName>
    </submittedName>
</protein>
<dbReference type="InterPro" id="IPR006343">
    <property type="entry name" value="DnaB/C_C"/>
</dbReference>
<evidence type="ECO:0000259" key="2">
    <source>
        <dbReference type="Pfam" id="PF07261"/>
    </source>
</evidence>
<accession>A0ABV2JCF3</accession>
<name>A0ABV2JCF3_9STRE</name>
<comment type="similarity">
    <text evidence="1">Belongs to the DnaB/DnaD family.</text>
</comment>
<dbReference type="PANTHER" id="PTHR37293:SF6">
    <property type="entry name" value="DNA REPLICATION PROTEIN DNAD"/>
    <property type="match status" value="1"/>
</dbReference>
<evidence type="ECO:0000313" key="3">
    <source>
        <dbReference type="EMBL" id="MET3633428.1"/>
    </source>
</evidence>
<evidence type="ECO:0000313" key="4">
    <source>
        <dbReference type="Proteomes" id="UP001549037"/>
    </source>
</evidence>
<dbReference type="InterPro" id="IPR053162">
    <property type="entry name" value="DnaD"/>
</dbReference>
<keyword evidence="4" id="KW-1185">Reference proteome</keyword>
<dbReference type="NCBIfam" id="TIGR01446">
    <property type="entry name" value="DnaD_dom"/>
    <property type="match status" value="1"/>
</dbReference>
<evidence type="ECO:0000256" key="1">
    <source>
        <dbReference type="ARBA" id="ARBA00093462"/>
    </source>
</evidence>
<gene>
    <name evidence="3" type="ORF">ABID28_000058</name>
</gene>
<comment type="caution">
    <text evidence="3">The sequence shown here is derived from an EMBL/GenBank/DDBJ whole genome shotgun (WGS) entry which is preliminary data.</text>
</comment>
<dbReference type="PANTHER" id="PTHR37293">
    <property type="entry name" value="PHAGE REPLICATION PROTEIN-RELATED"/>
    <property type="match status" value="1"/>
</dbReference>
<organism evidence="3 4">
    <name type="scientific">Streptococcus porcorum</name>
    <dbReference type="NCBI Taxonomy" id="701526"/>
    <lineage>
        <taxon>Bacteria</taxon>
        <taxon>Bacillati</taxon>
        <taxon>Bacillota</taxon>
        <taxon>Bacilli</taxon>
        <taxon>Lactobacillales</taxon>
        <taxon>Streptococcaceae</taxon>
        <taxon>Streptococcus</taxon>
    </lineage>
</organism>
<dbReference type="EMBL" id="JBEPLN010000001">
    <property type="protein sequence ID" value="MET3633428.1"/>
    <property type="molecule type" value="Genomic_DNA"/>
</dbReference>
<dbReference type="Gene3D" id="1.10.10.630">
    <property type="entry name" value="DnaD domain-like"/>
    <property type="match status" value="1"/>
</dbReference>
<dbReference type="Gene3D" id="1.10.10.10">
    <property type="entry name" value="Winged helix-like DNA-binding domain superfamily/Winged helix DNA-binding domain"/>
    <property type="match status" value="1"/>
</dbReference>
<dbReference type="SUPFAM" id="SSF158499">
    <property type="entry name" value="DnaD domain-like"/>
    <property type="match status" value="1"/>
</dbReference>